<protein>
    <recommendedName>
        <fullName evidence="6">Mitochondrial inner membrane protein Mpv17</fullName>
    </recommendedName>
</protein>
<evidence type="ECO:0000313" key="8">
    <source>
        <dbReference type="EMBL" id="KAK9501154.1"/>
    </source>
</evidence>
<evidence type="ECO:0000256" key="1">
    <source>
        <dbReference type="ARBA" id="ARBA00004141"/>
    </source>
</evidence>
<comment type="subcellular location">
    <subcellularLocation>
        <location evidence="1">Membrane</location>
        <topology evidence="1">Multi-pass membrane protein</topology>
    </subcellularLocation>
</comment>
<keyword evidence="5" id="KW-0472">Membrane</keyword>
<sequence length="203" mass="22992">MPRLLSSMLATYKKLLSQHTLKVQSIQTAILMGAGDVIAQSVVERTQKDYDIYRTLRFTLLGSAIGPSLYVWYSLLDRIIGKNLASTVNFSLIKLEKPLIKVAIDQGIFAPIFLALFVSTTSLLEGKGVDDLKNRLKDDYPDILLANYKVWPGVQIVNFSIIPLQFRVLFLQIIALAWNTYLAWRLNLIKPELRSTIESNTNF</sequence>
<gene>
    <name evidence="8" type="ORF">O3M35_002245</name>
</gene>
<dbReference type="AlphaFoldDB" id="A0AAW1CRC2"/>
<dbReference type="PANTHER" id="PTHR11266">
    <property type="entry name" value="PEROXISOMAL MEMBRANE PROTEIN 2, PXMP2 MPV17"/>
    <property type="match status" value="1"/>
</dbReference>
<proteinExistence type="inferred from homology"/>
<evidence type="ECO:0000256" key="6">
    <source>
        <dbReference type="ARBA" id="ARBA00049743"/>
    </source>
</evidence>
<dbReference type="GO" id="GO:1901858">
    <property type="term" value="P:regulation of mitochondrial DNA metabolic process"/>
    <property type="evidence" value="ECO:0007669"/>
    <property type="project" value="TreeGrafter"/>
</dbReference>
<dbReference type="EMBL" id="JAPXFL010000010">
    <property type="protein sequence ID" value="KAK9501154.1"/>
    <property type="molecule type" value="Genomic_DNA"/>
</dbReference>
<dbReference type="Pfam" id="PF04117">
    <property type="entry name" value="Mpv17_PMP22"/>
    <property type="match status" value="1"/>
</dbReference>
<reference evidence="8 9" key="1">
    <citation type="submission" date="2022-12" db="EMBL/GenBank/DDBJ databases">
        <title>Chromosome-level genome assembly of true bugs.</title>
        <authorList>
            <person name="Ma L."/>
            <person name="Li H."/>
        </authorList>
    </citation>
    <scope>NUCLEOTIDE SEQUENCE [LARGE SCALE GENOMIC DNA]</scope>
    <source>
        <strain evidence="8">Lab_2022b</strain>
    </source>
</reference>
<organism evidence="8 9">
    <name type="scientific">Rhynocoris fuscipes</name>
    <dbReference type="NCBI Taxonomy" id="488301"/>
    <lineage>
        <taxon>Eukaryota</taxon>
        <taxon>Metazoa</taxon>
        <taxon>Ecdysozoa</taxon>
        <taxon>Arthropoda</taxon>
        <taxon>Hexapoda</taxon>
        <taxon>Insecta</taxon>
        <taxon>Pterygota</taxon>
        <taxon>Neoptera</taxon>
        <taxon>Paraneoptera</taxon>
        <taxon>Hemiptera</taxon>
        <taxon>Heteroptera</taxon>
        <taxon>Panheteroptera</taxon>
        <taxon>Cimicomorpha</taxon>
        <taxon>Reduviidae</taxon>
        <taxon>Harpactorinae</taxon>
        <taxon>Harpactorini</taxon>
        <taxon>Rhynocoris</taxon>
    </lineage>
</organism>
<keyword evidence="9" id="KW-1185">Reference proteome</keyword>
<evidence type="ECO:0000256" key="7">
    <source>
        <dbReference type="RuleBase" id="RU363053"/>
    </source>
</evidence>
<comment type="similarity">
    <text evidence="2 7">Belongs to the peroxisomal membrane protein PXMP2/4 family.</text>
</comment>
<evidence type="ECO:0000256" key="3">
    <source>
        <dbReference type="ARBA" id="ARBA00022692"/>
    </source>
</evidence>
<evidence type="ECO:0000256" key="5">
    <source>
        <dbReference type="ARBA" id="ARBA00023136"/>
    </source>
</evidence>
<accession>A0AAW1CRC2</accession>
<keyword evidence="4" id="KW-1133">Transmembrane helix</keyword>
<dbReference type="GO" id="GO:0005739">
    <property type="term" value="C:mitochondrion"/>
    <property type="evidence" value="ECO:0007669"/>
    <property type="project" value="TreeGrafter"/>
</dbReference>
<evidence type="ECO:0000256" key="4">
    <source>
        <dbReference type="ARBA" id="ARBA00022989"/>
    </source>
</evidence>
<evidence type="ECO:0000256" key="2">
    <source>
        <dbReference type="ARBA" id="ARBA00006824"/>
    </source>
</evidence>
<dbReference type="GO" id="GO:0016020">
    <property type="term" value="C:membrane"/>
    <property type="evidence" value="ECO:0007669"/>
    <property type="project" value="UniProtKB-SubCell"/>
</dbReference>
<dbReference type="GO" id="GO:0015267">
    <property type="term" value="F:channel activity"/>
    <property type="evidence" value="ECO:0007669"/>
    <property type="project" value="TreeGrafter"/>
</dbReference>
<dbReference type="Proteomes" id="UP001461498">
    <property type="component" value="Unassembled WGS sequence"/>
</dbReference>
<name>A0AAW1CRC2_9HEMI</name>
<dbReference type="PANTHER" id="PTHR11266:SF17">
    <property type="entry name" value="PROTEIN MPV17"/>
    <property type="match status" value="1"/>
</dbReference>
<evidence type="ECO:0000313" key="9">
    <source>
        <dbReference type="Proteomes" id="UP001461498"/>
    </source>
</evidence>
<comment type="caution">
    <text evidence="8">The sequence shown here is derived from an EMBL/GenBank/DDBJ whole genome shotgun (WGS) entry which is preliminary data.</text>
</comment>
<keyword evidence="3" id="KW-0812">Transmembrane</keyword>
<dbReference type="InterPro" id="IPR007248">
    <property type="entry name" value="Mpv17_PMP22"/>
</dbReference>